<dbReference type="Proteomes" id="UP001642409">
    <property type="component" value="Unassembled WGS sequence"/>
</dbReference>
<feature type="transmembrane region" description="Helical" evidence="1">
    <location>
        <begin position="20"/>
        <end position="38"/>
    </location>
</feature>
<keyword evidence="1" id="KW-1133">Transmembrane helix</keyword>
<reference evidence="3 4" key="2">
    <citation type="submission" date="2024-07" db="EMBL/GenBank/DDBJ databases">
        <authorList>
            <person name="Akdeniz Z."/>
        </authorList>
    </citation>
    <scope>NUCLEOTIDE SEQUENCE [LARGE SCALE GENOMIC DNA]</scope>
</reference>
<evidence type="ECO:0000313" key="2">
    <source>
        <dbReference type="EMBL" id="CAI9974668.1"/>
    </source>
</evidence>
<name>A0AA86VRL1_9EUKA</name>
<keyword evidence="1" id="KW-0472">Membrane</keyword>
<protein>
    <submittedName>
        <fullName evidence="3">Hypothetical_protein</fullName>
    </submittedName>
</protein>
<evidence type="ECO:0000256" key="1">
    <source>
        <dbReference type="SAM" id="Phobius"/>
    </source>
</evidence>
<keyword evidence="1" id="KW-0812">Transmembrane</keyword>
<evidence type="ECO:0000313" key="3">
    <source>
        <dbReference type="EMBL" id="CAL6080590.1"/>
    </source>
</evidence>
<dbReference type="AlphaFoldDB" id="A0AA86VRL1"/>
<sequence length="107" mass="12955">MKVMKMNHIMNLSELHSSGTYDIYTNINFLVLITYMFLKLMRHLRRTQINTWSKKTQPMTQKKLYPSYYCPKDAGVVRLLQRKNAPQMQSRSQEIECSYFRIWAKWI</sequence>
<dbReference type="EMBL" id="CAXDID020000347">
    <property type="protein sequence ID" value="CAL6080590.1"/>
    <property type="molecule type" value="Genomic_DNA"/>
</dbReference>
<keyword evidence="4" id="KW-1185">Reference proteome</keyword>
<accession>A0AA86VRL1</accession>
<comment type="caution">
    <text evidence="2">The sequence shown here is derived from an EMBL/GenBank/DDBJ whole genome shotgun (WGS) entry which is preliminary data.</text>
</comment>
<gene>
    <name evidence="3" type="ORF">HINF_LOCUS59939</name>
    <name evidence="2" type="ORF">HINF_LOCUS62313</name>
</gene>
<reference evidence="2" key="1">
    <citation type="submission" date="2023-06" db="EMBL/GenBank/DDBJ databases">
        <authorList>
            <person name="Kurt Z."/>
        </authorList>
    </citation>
    <scope>NUCLEOTIDE SEQUENCE</scope>
</reference>
<organism evidence="2">
    <name type="scientific">Hexamita inflata</name>
    <dbReference type="NCBI Taxonomy" id="28002"/>
    <lineage>
        <taxon>Eukaryota</taxon>
        <taxon>Metamonada</taxon>
        <taxon>Diplomonadida</taxon>
        <taxon>Hexamitidae</taxon>
        <taxon>Hexamitinae</taxon>
        <taxon>Hexamita</taxon>
    </lineage>
</organism>
<proteinExistence type="predicted"/>
<evidence type="ECO:0000313" key="4">
    <source>
        <dbReference type="Proteomes" id="UP001642409"/>
    </source>
</evidence>
<dbReference type="EMBL" id="CATOUU010001153">
    <property type="protein sequence ID" value="CAI9974668.1"/>
    <property type="molecule type" value="Genomic_DNA"/>
</dbReference>